<dbReference type="PROSITE" id="PS51257">
    <property type="entry name" value="PROKAR_LIPOPROTEIN"/>
    <property type="match status" value="1"/>
</dbReference>
<organism evidence="2 3">
    <name type="scientific">Hymenobacter jeollabukensis</name>
    <dbReference type="NCBI Taxonomy" id="2025313"/>
    <lineage>
        <taxon>Bacteria</taxon>
        <taxon>Pseudomonadati</taxon>
        <taxon>Bacteroidota</taxon>
        <taxon>Cytophagia</taxon>
        <taxon>Cytophagales</taxon>
        <taxon>Hymenobacteraceae</taxon>
        <taxon>Hymenobacter</taxon>
    </lineage>
</organism>
<dbReference type="OrthoDB" id="886050at2"/>
<name>A0A5R8WQH7_9BACT</name>
<evidence type="ECO:0000313" key="2">
    <source>
        <dbReference type="EMBL" id="TLM92995.1"/>
    </source>
</evidence>
<gene>
    <name evidence="2" type="ORF">FDY95_10175</name>
</gene>
<proteinExistence type="predicted"/>
<keyword evidence="3" id="KW-1185">Reference proteome</keyword>
<evidence type="ECO:0000256" key="1">
    <source>
        <dbReference type="SAM" id="SignalP"/>
    </source>
</evidence>
<accession>A0A5R8WQH7</accession>
<evidence type="ECO:0000313" key="3">
    <source>
        <dbReference type="Proteomes" id="UP000305517"/>
    </source>
</evidence>
<feature type="chain" id="PRO_5024291250" evidence="1">
    <location>
        <begin position="18"/>
        <end position="143"/>
    </location>
</feature>
<dbReference type="AlphaFoldDB" id="A0A5R8WQH7"/>
<keyword evidence="1" id="KW-0732">Signal</keyword>
<dbReference type="Proteomes" id="UP000305517">
    <property type="component" value="Unassembled WGS sequence"/>
</dbReference>
<dbReference type="EMBL" id="VAJM01000004">
    <property type="protein sequence ID" value="TLM92995.1"/>
    <property type="molecule type" value="Genomic_DNA"/>
</dbReference>
<reference evidence="2 3" key="1">
    <citation type="submission" date="2019-05" db="EMBL/GenBank/DDBJ databases">
        <title>Hymenobacter edaphi sp. nov., isolated from abandoned arsenic-contaminated farmland soil.</title>
        <authorList>
            <person name="Nie L."/>
        </authorList>
    </citation>
    <scope>NUCLEOTIDE SEQUENCE [LARGE SCALE GENOMIC DNA]</scope>
    <source>
        <strain evidence="2 3">1-3-3-8</strain>
    </source>
</reference>
<dbReference type="RefSeq" id="WP_138077412.1">
    <property type="nucleotide sequence ID" value="NZ_VAJM01000004.1"/>
</dbReference>
<comment type="caution">
    <text evidence="2">The sequence shown here is derived from an EMBL/GenBank/DDBJ whole genome shotgun (WGS) entry which is preliminary data.</text>
</comment>
<feature type="signal peptide" evidence="1">
    <location>
        <begin position="1"/>
        <end position="17"/>
    </location>
</feature>
<sequence>MKTASLLAPLAALTLLASGCNLITTCVEPEVPTCPPICVSGKVLRQTCMAGTLVQLDNSQEGQTIQFDFDGNGVKTYQHVVSTYTELGTLAQPGTRLYFTLSRGGTAPELQCLANDAPSGMTKYTLSNVSATTCAEKAPASSN</sequence>
<protein>
    <submittedName>
        <fullName evidence="2">Uncharacterized protein</fullName>
    </submittedName>
</protein>